<dbReference type="AlphaFoldDB" id="A0A2R6NSA5"/>
<gene>
    <name evidence="2" type="ORF">PHLCEN_2v8997</name>
</gene>
<feature type="signal peptide" evidence="1">
    <location>
        <begin position="1"/>
        <end position="23"/>
    </location>
</feature>
<reference evidence="2 3" key="1">
    <citation type="submission" date="2018-02" db="EMBL/GenBank/DDBJ databases">
        <title>Genome sequence of the basidiomycete white-rot fungus Phlebia centrifuga.</title>
        <authorList>
            <person name="Granchi Z."/>
            <person name="Peng M."/>
            <person name="de Vries R.P."/>
            <person name="Hilden K."/>
            <person name="Makela M.R."/>
            <person name="Grigoriev I."/>
            <person name="Riley R."/>
        </authorList>
    </citation>
    <scope>NUCLEOTIDE SEQUENCE [LARGE SCALE GENOMIC DNA]</scope>
    <source>
        <strain evidence="2 3">FBCC195</strain>
    </source>
</reference>
<name>A0A2R6NSA5_9APHY</name>
<protein>
    <submittedName>
        <fullName evidence="2">Uncharacterized protein</fullName>
    </submittedName>
</protein>
<evidence type="ECO:0000256" key="1">
    <source>
        <dbReference type="SAM" id="SignalP"/>
    </source>
</evidence>
<dbReference type="EMBL" id="MLYV02000881">
    <property type="protein sequence ID" value="PSR75706.1"/>
    <property type="molecule type" value="Genomic_DNA"/>
</dbReference>
<proteinExistence type="predicted"/>
<dbReference type="OrthoDB" id="3178264at2759"/>
<comment type="caution">
    <text evidence="2">The sequence shown here is derived from an EMBL/GenBank/DDBJ whole genome shotgun (WGS) entry which is preliminary data.</text>
</comment>
<feature type="chain" id="PRO_5015355312" evidence="1">
    <location>
        <begin position="24"/>
        <end position="203"/>
    </location>
</feature>
<dbReference type="Proteomes" id="UP000186601">
    <property type="component" value="Unassembled WGS sequence"/>
</dbReference>
<dbReference type="STRING" id="98765.A0A2R6NSA5"/>
<organism evidence="2 3">
    <name type="scientific">Hermanssonia centrifuga</name>
    <dbReference type="NCBI Taxonomy" id="98765"/>
    <lineage>
        <taxon>Eukaryota</taxon>
        <taxon>Fungi</taxon>
        <taxon>Dikarya</taxon>
        <taxon>Basidiomycota</taxon>
        <taxon>Agaricomycotina</taxon>
        <taxon>Agaricomycetes</taxon>
        <taxon>Polyporales</taxon>
        <taxon>Meruliaceae</taxon>
        <taxon>Hermanssonia</taxon>
    </lineage>
</organism>
<keyword evidence="1" id="KW-0732">Signal</keyword>
<keyword evidence="3" id="KW-1185">Reference proteome</keyword>
<evidence type="ECO:0000313" key="3">
    <source>
        <dbReference type="Proteomes" id="UP000186601"/>
    </source>
</evidence>
<evidence type="ECO:0000313" key="2">
    <source>
        <dbReference type="EMBL" id="PSR75706.1"/>
    </source>
</evidence>
<accession>A0A2R6NSA5</accession>
<sequence>MFFRTVFAPLSVVAVLCGVLVQTAPLEFGKRQLGDLQCNINRVQIVADIAQMKQTVNTLATQVASDPVSSAAVSSAQAGISAAESAISGIALSIITGQAAPAADRTQVESGLNAVLAGLGNITSTDPAVTANVQKAQQQLASASAAGDGVLANCKHSNRQFVGHSSEFTETWVAVPSDKELGAAQATKGFEFPLYHKLGVKVI</sequence>